<dbReference type="InParanoid" id="A0A1Q6DVE3"/>
<name>A0A1Q6DVE3_METT1</name>
<sequence length="95" mass="10982">MVEMETKEKCLDALDFMQDWDTYTETLKEGVQVAKEFGLTDEEIEEVSESFADFLSEKVCPATPEEELLKDMWAVADKGERKALTSVFFKMIEKE</sequence>
<protein>
    <submittedName>
        <fullName evidence="1">DUF3243 family protein</fullName>
    </submittedName>
</protein>
<dbReference type="EMBL" id="MSDW01000001">
    <property type="protein sequence ID" value="OKY78350.1"/>
    <property type="molecule type" value="Genomic_DNA"/>
</dbReference>
<gene>
    <name evidence="1" type="ORF">BTN85_0840</name>
</gene>
<dbReference type="InterPro" id="IPR021637">
    <property type="entry name" value="DUF3243"/>
</dbReference>
<reference evidence="1" key="1">
    <citation type="submission" date="2016-12" db="EMBL/GenBank/DDBJ databases">
        <title>Discovery of methanogenic haloarchaea.</title>
        <authorList>
            <person name="Sorokin D.Y."/>
            <person name="Makarova K.S."/>
            <person name="Abbas B."/>
            <person name="Ferrer M."/>
            <person name="Golyshin P.N."/>
        </authorList>
    </citation>
    <scope>NUCLEOTIDE SEQUENCE [LARGE SCALE GENOMIC DNA]</scope>
    <source>
        <strain evidence="1">HMET1</strain>
    </source>
</reference>
<evidence type="ECO:0000313" key="2">
    <source>
        <dbReference type="Proteomes" id="UP000185744"/>
    </source>
</evidence>
<dbReference type="Gene3D" id="1.10.760.20">
    <property type="entry name" value="Protein of unknown function DUF3243"/>
    <property type="match status" value="1"/>
</dbReference>
<accession>A0A1Q6DVE3</accession>
<dbReference type="Pfam" id="PF11588">
    <property type="entry name" value="DUF3243"/>
    <property type="match status" value="1"/>
</dbReference>
<evidence type="ECO:0000313" key="1">
    <source>
        <dbReference type="EMBL" id="OKY78350.1"/>
    </source>
</evidence>
<keyword evidence="2" id="KW-1185">Reference proteome</keyword>
<proteinExistence type="predicted"/>
<organism evidence="1 2">
    <name type="scientific">Methanohalarchaeum thermophilum</name>
    <dbReference type="NCBI Taxonomy" id="1903181"/>
    <lineage>
        <taxon>Archaea</taxon>
        <taxon>Methanobacteriati</taxon>
        <taxon>Methanobacteriota</taxon>
        <taxon>Methanonatronarchaeia</taxon>
        <taxon>Methanonatronarchaeales</taxon>
        <taxon>Methanonatronarchaeaceae</taxon>
        <taxon>Candidatus Methanohalarchaeum</taxon>
    </lineage>
</organism>
<dbReference type="STRING" id="1903181.BTN85_0840"/>
<dbReference type="InterPro" id="IPR038292">
    <property type="entry name" value="YmfJ/YflH_sf"/>
</dbReference>
<comment type="caution">
    <text evidence="1">The sequence shown here is derived from an EMBL/GenBank/DDBJ whole genome shotgun (WGS) entry which is preliminary data.</text>
</comment>
<dbReference type="Proteomes" id="UP000185744">
    <property type="component" value="Unassembled WGS sequence"/>
</dbReference>
<dbReference type="AlphaFoldDB" id="A0A1Q6DVE3"/>